<dbReference type="Pfam" id="PF00400">
    <property type="entry name" value="WD40"/>
    <property type="match status" value="4"/>
</dbReference>
<dbReference type="Proteomes" id="UP001324427">
    <property type="component" value="Unassembled WGS sequence"/>
</dbReference>
<dbReference type="InterPro" id="IPR036322">
    <property type="entry name" value="WD40_repeat_dom_sf"/>
</dbReference>
<accession>A0AAV9JFQ3</accession>
<gene>
    <name evidence="5" type="ORF">LTR36_005273</name>
</gene>
<evidence type="ECO:0000256" key="1">
    <source>
        <dbReference type="ARBA" id="ARBA00022574"/>
    </source>
</evidence>
<evidence type="ECO:0000256" key="3">
    <source>
        <dbReference type="ARBA" id="ARBA00046343"/>
    </source>
</evidence>
<dbReference type="InterPro" id="IPR019775">
    <property type="entry name" value="WD40_repeat_CS"/>
</dbReference>
<dbReference type="AlphaFoldDB" id="A0AAV9JFQ3"/>
<evidence type="ECO:0000313" key="5">
    <source>
        <dbReference type="EMBL" id="KAK4543628.1"/>
    </source>
</evidence>
<dbReference type="EMBL" id="JAVFHQ010000030">
    <property type="protein sequence ID" value="KAK4543628.1"/>
    <property type="molecule type" value="Genomic_DNA"/>
</dbReference>
<dbReference type="GO" id="GO:0000445">
    <property type="term" value="C:THO complex part of transcription export complex"/>
    <property type="evidence" value="ECO:0007669"/>
    <property type="project" value="TreeGrafter"/>
</dbReference>
<proteinExistence type="inferred from homology"/>
<dbReference type="PANTHER" id="PTHR22839:SF0">
    <property type="entry name" value="THO COMPLEX SUBUNIT 3"/>
    <property type="match status" value="1"/>
</dbReference>
<dbReference type="InterPro" id="IPR001680">
    <property type="entry name" value="WD40_rpt"/>
</dbReference>
<keyword evidence="1 4" id="KW-0853">WD repeat</keyword>
<evidence type="ECO:0008006" key="7">
    <source>
        <dbReference type="Google" id="ProtNLM"/>
    </source>
</evidence>
<dbReference type="PROSITE" id="PS00678">
    <property type="entry name" value="WD_REPEATS_1"/>
    <property type="match status" value="1"/>
</dbReference>
<dbReference type="PROSITE" id="PS50294">
    <property type="entry name" value="WD_REPEATS_REGION"/>
    <property type="match status" value="1"/>
</dbReference>
<dbReference type="SMART" id="SM00320">
    <property type="entry name" value="WD40"/>
    <property type="match status" value="6"/>
</dbReference>
<dbReference type="PANTHER" id="PTHR22839">
    <property type="entry name" value="THO COMPLEX SUBUNIT 3 THO3"/>
    <property type="match status" value="1"/>
</dbReference>
<dbReference type="GO" id="GO:0006406">
    <property type="term" value="P:mRNA export from nucleus"/>
    <property type="evidence" value="ECO:0007669"/>
    <property type="project" value="InterPro"/>
</dbReference>
<comment type="caution">
    <text evidence="5">The sequence shown here is derived from an EMBL/GenBank/DDBJ whole genome shotgun (WGS) entry which is preliminary data.</text>
</comment>
<keyword evidence="6" id="KW-1185">Reference proteome</keyword>
<dbReference type="InterPro" id="IPR040132">
    <property type="entry name" value="Tex1/THOC3"/>
</dbReference>
<evidence type="ECO:0000256" key="4">
    <source>
        <dbReference type="PROSITE-ProRule" id="PRU00221"/>
    </source>
</evidence>
<sequence>MAPPRYRGIKKNELSASVKLNKPLLFSESLGRPSGLVQKIGCVEWSPTGTLLATCTTATIRIWNAERPHVKSSTEIKNAHAKGGVAFGAPGVSGETVEKIAFCPTVEGVLASSGRDGMVRLWDVRVPGGIANLGGRGTALADCRTGNEGTFLTWHPNGREMLLGRDDSRIYSVDVRQMSGADSTPAYTLEATERIHRGSSSTTYYQMAFSNTGREVFATTKGGPVKIFDYPSMSLLHTLTGHPETTYTVQQSPAGTYVAAGSADSTISLWDTHNWFCTHTLSSQSQSTSIKDISFSYDGAYLVAGSGDMARDVGGGMAIYHVDSGEVVHTVETINCPTFVAWHPTRYWIAYAGDPGGLKVVGGAGSVG</sequence>
<reference evidence="5 6" key="1">
    <citation type="submission" date="2021-11" db="EMBL/GenBank/DDBJ databases">
        <title>Black yeast isolated from Biological Soil Crust.</title>
        <authorList>
            <person name="Kurbessoian T."/>
        </authorList>
    </citation>
    <scope>NUCLEOTIDE SEQUENCE [LARGE SCALE GENOMIC DNA]</scope>
    <source>
        <strain evidence="5 6">CCFEE 5522</strain>
    </source>
</reference>
<protein>
    <recommendedName>
        <fullName evidence="7">WD40 repeat-like protein</fullName>
    </recommendedName>
</protein>
<evidence type="ECO:0000313" key="6">
    <source>
        <dbReference type="Proteomes" id="UP001324427"/>
    </source>
</evidence>
<name>A0AAV9JFQ3_9PEZI</name>
<evidence type="ECO:0000256" key="2">
    <source>
        <dbReference type="ARBA" id="ARBA00022737"/>
    </source>
</evidence>
<dbReference type="SUPFAM" id="SSF50978">
    <property type="entry name" value="WD40 repeat-like"/>
    <property type="match status" value="1"/>
</dbReference>
<feature type="repeat" description="WD" evidence="4">
    <location>
        <begin position="239"/>
        <end position="271"/>
    </location>
</feature>
<dbReference type="PROSITE" id="PS50082">
    <property type="entry name" value="WD_REPEATS_2"/>
    <property type="match status" value="2"/>
</dbReference>
<comment type="similarity">
    <text evidence="3">Belongs to the THOC3 family.</text>
</comment>
<dbReference type="Gene3D" id="2.130.10.10">
    <property type="entry name" value="YVTN repeat-like/Quinoprotein amine dehydrogenase"/>
    <property type="match status" value="2"/>
</dbReference>
<keyword evidence="2" id="KW-0677">Repeat</keyword>
<organism evidence="5 6">
    <name type="scientific">Oleoguttula mirabilis</name>
    <dbReference type="NCBI Taxonomy" id="1507867"/>
    <lineage>
        <taxon>Eukaryota</taxon>
        <taxon>Fungi</taxon>
        <taxon>Dikarya</taxon>
        <taxon>Ascomycota</taxon>
        <taxon>Pezizomycotina</taxon>
        <taxon>Dothideomycetes</taxon>
        <taxon>Dothideomycetidae</taxon>
        <taxon>Mycosphaerellales</taxon>
        <taxon>Teratosphaeriaceae</taxon>
        <taxon>Oleoguttula</taxon>
    </lineage>
</organism>
<feature type="repeat" description="WD" evidence="4">
    <location>
        <begin position="97"/>
        <end position="125"/>
    </location>
</feature>
<dbReference type="InterPro" id="IPR015943">
    <property type="entry name" value="WD40/YVTN_repeat-like_dom_sf"/>
</dbReference>